<gene>
    <name evidence="1" type="ORF">CC80DRAFT_94370</name>
</gene>
<dbReference type="Proteomes" id="UP000800035">
    <property type="component" value="Unassembled WGS sequence"/>
</dbReference>
<reference evidence="1" key="1">
    <citation type="journal article" date="2020" name="Stud. Mycol.">
        <title>101 Dothideomycetes genomes: a test case for predicting lifestyles and emergence of pathogens.</title>
        <authorList>
            <person name="Haridas S."/>
            <person name="Albert R."/>
            <person name="Binder M."/>
            <person name="Bloem J."/>
            <person name="Labutti K."/>
            <person name="Salamov A."/>
            <person name="Andreopoulos B."/>
            <person name="Baker S."/>
            <person name="Barry K."/>
            <person name="Bills G."/>
            <person name="Bluhm B."/>
            <person name="Cannon C."/>
            <person name="Castanera R."/>
            <person name="Culley D."/>
            <person name="Daum C."/>
            <person name="Ezra D."/>
            <person name="Gonzalez J."/>
            <person name="Henrissat B."/>
            <person name="Kuo A."/>
            <person name="Liang C."/>
            <person name="Lipzen A."/>
            <person name="Lutzoni F."/>
            <person name="Magnuson J."/>
            <person name="Mondo S."/>
            <person name="Nolan M."/>
            <person name="Ohm R."/>
            <person name="Pangilinan J."/>
            <person name="Park H.-J."/>
            <person name="Ramirez L."/>
            <person name="Alfaro M."/>
            <person name="Sun H."/>
            <person name="Tritt A."/>
            <person name="Yoshinaga Y."/>
            <person name="Zwiers L.-H."/>
            <person name="Turgeon B."/>
            <person name="Goodwin S."/>
            <person name="Spatafora J."/>
            <person name="Crous P."/>
            <person name="Grigoriev I."/>
        </authorList>
    </citation>
    <scope>NUCLEOTIDE SEQUENCE</scope>
    <source>
        <strain evidence="1">CBS 675.92</strain>
    </source>
</reference>
<dbReference type="EMBL" id="ML976995">
    <property type="protein sequence ID" value="KAF1955404.1"/>
    <property type="molecule type" value="Genomic_DNA"/>
</dbReference>
<keyword evidence="2" id="KW-1185">Reference proteome</keyword>
<sequence length="107" mass="11725">MTIGPSLAHAGSSRRIVGMSSHALPASSPRALVRSLYPQASSIGSARCLFNLATLGVAAAPSPHMNLHRCQNVPFDVSPLVWILHRAKQSCWPQFSSSFYYRHERHS</sequence>
<organism evidence="1 2">
    <name type="scientific">Byssothecium circinans</name>
    <dbReference type="NCBI Taxonomy" id="147558"/>
    <lineage>
        <taxon>Eukaryota</taxon>
        <taxon>Fungi</taxon>
        <taxon>Dikarya</taxon>
        <taxon>Ascomycota</taxon>
        <taxon>Pezizomycotina</taxon>
        <taxon>Dothideomycetes</taxon>
        <taxon>Pleosporomycetidae</taxon>
        <taxon>Pleosporales</taxon>
        <taxon>Massarineae</taxon>
        <taxon>Massarinaceae</taxon>
        <taxon>Byssothecium</taxon>
    </lineage>
</organism>
<proteinExistence type="predicted"/>
<evidence type="ECO:0000313" key="2">
    <source>
        <dbReference type="Proteomes" id="UP000800035"/>
    </source>
</evidence>
<name>A0A6A5TSY8_9PLEO</name>
<protein>
    <submittedName>
        <fullName evidence="1">Uncharacterized protein</fullName>
    </submittedName>
</protein>
<accession>A0A6A5TSY8</accession>
<evidence type="ECO:0000313" key="1">
    <source>
        <dbReference type="EMBL" id="KAF1955404.1"/>
    </source>
</evidence>
<dbReference type="AlphaFoldDB" id="A0A6A5TSY8"/>